<sequence>MLSWIILIIAIAVFCVLGFLLFSQLFGRGEQLPPMMETEDVKSANRLAVEEGNIGDVHLEVVHRGYRMDQVDDLLTALGEKYGFAPTISQLTENSVVLDTNVLTEGEATDGSNEAAHR</sequence>
<reference evidence="2 3" key="1">
    <citation type="submission" date="2021-01" db="EMBL/GenBank/DDBJ databases">
        <title>Identification and Characterization of Corynebacterium sp.</title>
        <authorList>
            <person name="Luo Q."/>
            <person name="Qu P."/>
            <person name="Chen Q."/>
        </authorList>
    </citation>
    <scope>NUCLEOTIDE SEQUENCE [LARGE SCALE GENOMIC DNA]</scope>
    <source>
        <strain evidence="2 3">MC-18</strain>
    </source>
</reference>
<dbReference type="EMBL" id="JAEUWV010000003">
    <property type="protein sequence ID" value="MCO6394079.1"/>
    <property type="molecule type" value="Genomic_DNA"/>
</dbReference>
<evidence type="ECO:0000313" key="2">
    <source>
        <dbReference type="EMBL" id="MCO6394079.1"/>
    </source>
</evidence>
<keyword evidence="2" id="KW-0132">Cell division</keyword>
<dbReference type="RefSeq" id="WP_070362682.1">
    <property type="nucleotide sequence ID" value="NZ_JAEUWV010000003.1"/>
</dbReference>
<dbReference type="AlphaFoldDB" id="A0AAW5HV60"/>
<organism evidence="2 3">
    <name type="scientific">Corynebacterium lipophilum</name>
    <dbReference type="NCBI Taxonomy" id="2804918"/>
    <lineage>
        <taxon>Bacteria</taxon>
        <taxon>Bacillati</taxon>
        <taxon>Actinomycetota</taxon>
        <taxon>Actinomycetes</taxon>
        <taxon>Mycobacteriales</taxon>
        <taxon>Corynebacteriaceae</taxon>
        <taxon>Corynebacterium</taxon>
    </lineage>
</organism>
<keyword evidence="3" id="KW-1185">Reference proteome</keyword>
<keyword evidence="1" id="KW-0472">Membrane</keyword>
<comment type="caution">
    <text evidence="2">The sequence shown here is derived from an EMBL/GenBank/DDBJ whole genome shotgun (WGS) entry which is preliminary data.</text>
</comment>
<dbReference type="Proteomes" id="UP001205920">
    <property type="component" value="Unassembled WGS sequence"/>
</dbReference>
<evidence type="ECO:0000256" key="1">
    <source>
        <dbReference type="SAM" id="Phobius"/>
    </source>
</evidence>
<gene>
    <name evidence="2" type="ORF">JMN37_03625</name>
</gene>
<keyword evidence="2" id="KW-0131">Cell cycle</keyword>
<dbReference type="GO" id="GO:0051301">
    <property type="term" value="P:cell division"/>
    <property type="evidence" value="ECO:0007669"/>
    <property type="project" value="UniProtKB-KW"/>
</dbReference>
<accession>A0AAW5HV60</accession>
<feature type="transmembrane region" description="Helical" evidence="1">
    <location>
        <begin position="6"/>
        <end position="26"/>
    </location>
</feature>
<evidence type="ECO:0000313" key="3">
    <source>
        <dbReference type="Proteomes" id="UP001205920"/>
    </source>
</evidence>
<protein>
    <submittedName>
        <fullName evidence="2">Cell division protein DivIVA</fullName>
    </submittedName>
</protein>
<name>A0AAW5HV60_9CORY</name>
<keyword evidence="1" id="KW-1133">Transmembrane helix</keyword>
<keyword evidence="1" id="KW-0812">Transmembrane</keyword>
<proteinExistence type="predicted"/>